<dbReference type="OrthoDB" id="9803416at2"/>
<name>A0A4Q0XPV1_9BACT</name>
<keyword evidence="5 8" id="KW-0812">Transmembrane</keyword>
<protein>
    <submittedName>
        <fullName evidence="9">Magnesium transporter</fullName>
    </submittedName>
</protein>
<comment type="caution">
    <text evidence="9">The sequence shown here is derived from an EMBL/GenBank/DDBJ whole genome shotgun (WGS) entry which is preliminary data.</text>
</comment>
<proteinExistence type="inferred from homology"/>
<keyword evidence="10" id="KW-1185">Reference proteome</keyword>
<evidence type="ECO:0000256" key="7">
    <source>
        <dbReference type="ARBA" id="ARBA00023136"/>
    </source>
</evidence>
<evidence type="ECO:0000256" key="1">
    <source>
        <dbReference type="ARBA" id="ARBA00004651"/>
    </source>
</evidence>
<dbReference type="AlphaFoldDB" id="A0A4Q0XPV1"/>
<comment type="subcellular location">
    <subcellularLocation>
        <location evidence="1">Cell membrane</location>
        <topology evidence="1">Multi-pass membrane protein</topology>
    </subcellularLocation>
</comment>
<dbReference type="PANTHER" id="PTHR46494">
    <property type="entry name" value="CORA FAMILY METAL ION TRANSPORTER (EUROFUNG)"/>
    <property type="match status" value="1"/>
</dbReference>
<evidence type="ECO:0000256" key="3">
    <source>
        <dbReference type="ARBA" id="ARBA00022448"/>
    </source>
</evidence>
<dbReference type="Pfam" id="PF01544">
    <property type="entry name" value="CorA"/>
    <property type="match status" value="1"/>
</dbReference>
<evidence type="ECO:0000256" key="5">
    <source>
        <dbReference type="ARBA" id="ARBA00022692"/>
    </source>
</evidence>
<keyword evidence="6 8" id="KW-1133">Transmembrane helix</keyword>
<keyword evidence="4" id="KW-1003">Cell membrane</keyword>
<comment type="similarity">
    <text evidence="2">Belongs to the CorA metal ion transporter (MIT) (TC 1.A.35) family.</text>
</comment>
<dbReference type="GO" id="GO:0005886">
    <property type="term" value="C:plasma membrane"/>
    <property type="evidence" value="ECO:0007669"/>
    <property type="project" value="UniProtKB-SubCell"/>
</dbReference>
<organism evidence="9 10">
    <name type="scientific">Candidatus Marinarcus aquaticus</name>
    <dbReference type="NCBI Taxonomy" id="2044504"/>
    <lineage>
        <taxon>Bacteria</taxon>
        <taxon>Pseudomonadati</taxon>
        <taxon>Campylobacterota</taxon>
        <taxon>Epsilonproteobacteria</taxon>
        <taxon>Campylobacterales</taxon>
        <taxon>Arcobacteraceae</taxon>
        <taxon>Candidatus Marinarcus</taxon>
    </lineage>
</organism>
<sequence>MMTAKLDKFHLKDIMNEEHPSMFTLHDEYDILIMRLPYRHDDEYTYVSHAFVFTDESYYYYDKNKGSFEDLKSINGVYTLLNRKINLTMQMTDDIYDNIEIIEDGFYESEYLKGFNHVWFSYKNSLIKINRVLNKTIEQLKRFIQNYKREDDFLQINFSDLLEHLERTHRTATHSLEKLDALYNFYVSTSNEKMNRTIYVLTLLSGIFLPLNLIVGFFGMNTTGLPFSQTENGTFSVIVMLGSMGIAAYLLLLLLKRNQT</sequence>
<evidence type="ECO:0000313" key="10">
    <source>
        <dbReference type="Proteomes" id="UP000290657"/>
    </source>
</evidence>
<dbReference type="GO" id="GO:0015087">
    <property type="term" value="F:cobalt ion transmembrane transporter activity"/>
    <property type="evidence" value="ECO:0007669"/>
    <property type="project" value="TreeGrafter"/>
</dbReference>
<reference evidence="9 10" key="1">
    <citation type="submission" date="2017-10" db="EMBL/GenBank/DDBJ databases">
        <title>Genomics of the genus Arcobacter.</title>
        <authorList>
            <person name="Perez-Cataluna A."/>
            <person name="Figueras M.J."/>
        </authorList>
    </citation>
    <scope>NUCLEOTIDE SEQUENCE [LARGE SCALE GENOMIC DNA]</scope>
    <source>
        <strain evidence="9 10">CECT 8987</strain>
    </source>
</reference>
<keyword evidence="3" id="KW-0813">Transport</keyword>
<dbReference type="InterPro" id="IPR045861">
    <property type="entry name" value="CorA_cytoplasmic_dom"/>
</dbReference>
<keyword evidence="7 8" id="KW-0472">Membrane</keyword>
<evidence type="ECO:0000313" key="9">
    <source>
        <dbReference type="EMBL" id="RXJ54452.1"/>
    </source>
</evidence>
<evidence type="ECO:0000256" key="4">
    <source>
        <dbReference type="ARBA" id="ARBA00022475"/>
    </source>
</evidence>
<dbReference type="InterPro" id="IPR045863">
    <property type="entry name" value="CorA_TM1_TM2"/>
</dbReference>
<dbReference type="PANTHER" id="PTHR46494:SF1">
    <property type="entry name" value="CORA FAMILY METAL ION TRANSPORTER (EUROFUNG)"/>
    <property type="match status" value="1"/>
</dbReference>
<gene>
    <name evidence="9" type="ORF">CRV04_11715</name>
</gene>
<dbReference type="EMBL" id="PDKN01000010">
    <property type="protein sequence ID" value="RXJ54452.1"/>
    <property type="molecule type" value="Genomic_DNA"/>
</dbReference>
<feature type="transmembrane region" description="Helical" evidence="8">
    <location>
        <begin position="198"/>
        <end position="220"/>
    </location>
</feature>
<dbReference type="GO" id="GO:0015095">
    <property type="term" value="F:magnesium ion transmembrane transporter activity"/>
    <property type="evidence" value="ECO:0007669"/>
    <property type="project" value="TreeGrafter"/>
</dbReference>
<evidence type="ECO:0000256" key="6">
    <source>
        <dbReference type="ARBA" id="ARBA00022989"/>
    </source>
</evidence>
<dbReference type="SUPFAM" id="SSF144083">
    <property type="entry name" value="Magnesium transport protein CorA, transmembrane region"/>
    <property type="match status" value="1"/>
</dbReference>
<dbReference type="Proteomes" id="UP000290657">
    <property type="component" value="Unassembled WGS sequence"/>
</dbReference>
<dbReference type="InterPro" id="IPR002523">
    <property type="entry name" value="MgTranspt_CorA/ZnTranspt_ZntB"/>
</dbReference>
<accession>A0A4Q0XPV1</accession>
<evidence type="ECO:0000256" key="2">
    <source>
        <dbReference type="ARBA" id="ARBA00009765"/>
    </source>
</evidence>
<dbReference type="Gene3D" id="1.20.58.340">
    <property type="entry name" value="Magnesium transport protein CorA, transmembrane region"/>
    <property type="match status" value="2"/>
</dbReference>
<evidence type="ECO:0000256" key="8">
    <source>
        <dbReference type="SAM" id="Phobius"/>
    </source>
</evidence>
<dbReference type="GO" id="GO:0050897">
    <property type="term" value="F:cobalt ion binding"/>
    <property type="evidence" value="ECO:0007669"/>
    <property type="project" value="TreeGrafter"/>
</dbReference>
<feature type="transmembrane region" description="Helical" evidence="8">
    <location>
        <begin position="235"/>
        <end position="255"/>
    </location>
</feature>
<dbReference type="GO" id="GO:0000287">
    <property type="term" value="F:magnesium ion binding"/>
    <property type="evidence" value="ECO:0007669"/>
    <property type="project" value="TreeGrafter"/>
</dbReference>
<dbReference type="SUPFAM" id="SSF143865">
    <property type="entry name" value="CorA soluble domain-like"/>
    <property type="match status" value="1"/>
</dbReference>
<dbReference type="RefSeq" id="WP_128997042.1">
    <property type="nucleotide sequence ID" value="NZ_PDKN01000010.1"/>
</dbReference>